<evidence type="ECO:0000256" key="7">
    <source>
        <dbReference type="SAM" id="MobiDB-lite"/>
    </source>
</evidence>
<evidence type="ECO:0000256" key="2">
    <source>
        <dbReference type="ARBA" id="ARBA00007365"/>
    </source>
</evidence>
<dbReference type="InterPro" id="IPR020892">
    <property type="entry name" value="Cyclophilin-type_PPIase_CS"/>
</dbReference>
<dbReference type="GeneID" id="107065011"/>
<evidence type="ECO:0000256" key="4">
    <source>
        <dbReference type="ARBA" id="ARBA00040027"/>
    </source>
</evidence>
<name>A0ABM1I0M5_POLDO</name>
<protein>
    <recommendedName>
        <fullName evidence="4">Spliceosome-associated protein CWC27 homolog</fullName>
    </recommendedName>
    <alternativeName>
        <fullName evidence="5">Probable inactive peptidyl-prolyl cis-trans isomerase CWC27 homolog</fullName>
    </alternativeName>
</protein>
<evidence type="ECO:0000313" key="9">
    <source>
        <dbReference type="Proteomes" id="UP000694924"/>
    </source>
</evidence>
<proteinExistence type="inferred from homology"/>
<comment type="subunit">
    <text evidence="6">Part of the activated spliceosome B/catalytic step 1 spliceosome, one of the forms of the spliceosome which has a well-formed active site but still cannot catalyze the branching reaction and is composed at least of 52 proteins, the U2, U5 and U6 snRNAs and the pre-mRNA. Recruited during early steps of activated spliceosome B maturation, it is probably one of the first proteins released from this complex as he matures to the spliceosome C complex. Component of the minor spliceosome, which splices U12-type introns.</text>
</comment>
<dbReference type="Proteomes" id="UP000694924">
    <property type="component" value="Unplaced"/>
</dbReference>
<evidence type="ECO:0000259" key="8">
    <source>
        <dbReference type="PROSITE" id="PS50072"/>
    </source>
</evidence>
<comment type="subcellular location">
    <subcellularLocation>
        <location evidence="1">Nucleus</location>
    </subcellularLocation>
</comment>
<dbReference type="PRINTS" id="PR00153">
    <property type="entry name" value="CSAPPISMRASE"/>
</dbReference>
<dbReference type="Pfam" id="PF00160">
    <property type="entry name" value="Pro_isomerase"/>
    <property type="match status" value="1"/>
</dbReference>
<evidence type="ECO:0000256" key="1">
    <source>
        <dbReference type="ARBA" id="ARBA00004123"/>
    </source>
</evidence>
<feature type="compositionally biased region" description="Acidic residues" evidence="7">
    <location>
        <begin position="437"/>
        <end position="448"/>
    </location>
</feature>
<evidence type="ECO:0000256" key="3">
    <source>
        <dbReference type="ARBA" id="ARBA00023242"/>
    </source>
</evidence>
<dbReference type="RefSeq" id="XP_015173762.1">
    <property type="nucleotide sequence ID" value="XM_015318276.1"/>
</dbReference>
<evidence type="ECO:0000256" key="5">
    <source>
        <dbReference type="ARBA" id="ARBA00042090"/>
    </source>
</evidence>
<feature type="domain" description="PPIase cyclophilin-type" evidence="8">
    <location>
        <begin position="19"/>
        <end position="166"/>
    </location>
</feature>
<feature type="region of interest" description="Disordered" evidence="7">
    <location>
        <begin position="420"/>
        <end position="448"/>
    </location>
</feature>
<feature type="compositionally biased region" description="Basic residues" evidence="7">
    <location>
        <begin position="504"/>
        <end position="513"/>
    </location>
</feature>
<dbReference type="InterPro" id="IPR002130">
    <property type="entry name" value="Cyclophilin-type_PPIase_dom"/>
</dbReference>
<dbReference type="SUPFAM" id="SSF50891">
    <property type="entry name" value="Cyclophilin-like"/>
    <property type="match status" value="1"/>
</dbReference>
<reference evidence="10" key="1">
    <citation type="submission" date="2025-08" db="UniProtKB">
        <authorList>
            <consortium name="RefSeq"/>
        </authorList>
    </citation>
    <scope>IDENTIFICATION</scope>
    <source>
        <tissue evidence="10">Whole body</tissue>
    </source>
</reference>
<evidence type="ECO:0000256" key="6">
    <source>
        <dbReference type="ARBA" id="ARBA00046368"/>
    </source>
</evidence>
<feature type="compositionally biased region" description="Basic and acidic residues" evidence="7">
    <location>
        <begin position="299"/>
        <end position="308"/>
    </location>
</feature>
<sequence>MSNVYIQEPPTTGKVLMKTSVGDIEIELWTKEAPKACRNFIQLCMEGYYDNTIFHRVVKGFIVQGGDPTGTGEGGESIYGAPFKDEFHTRLRFCRRGLLASANAGKDDNGSQFFFTLAATPELQNKHTIFGKVIGETLYNMLKLEEALVDEDDRPIYPQKILKTEILNNPFMDITPRIESKKNSDAKESKKEKKTGVKNFKLLSFGEEAEEDEEESVILNKQLNNKAKSAHDRLSDPKLSSQPVIDTSEPPNKKLKESDDVDSDSDDNALQSSEQIAAIAKEKSEMTERVKNKLKKSKKTSESTKTESTKAVIDNENVEEEEEEYYFGKELYEERKKKVEAIKKEIRDLKRTVQNEKKEKEAEKKIENDKQEQKRKQSEMLKDYLQTQEEYKKAKQKIPAKGKTREDFTLNLLSKFRNKLQDTKECTKNSSSTMKYEEDEEGEAKDDVEDELWMAHTLRCEEKAPVLAKDASTKDDDWFEIYDPRNPLNKRRRGESTNSSRDGKKNKSHSHRR</sequence>
<dbReference type="GO" id="GO:0016853">
    <property type="term" value="F:isomerase activity"/>
    <property type="evidence" value="ECO:0007669"/>
    <property type="project" value="UniProtKB-KW"/>
</dbReference>
<feature type="region of interest" description="Disordered" evidence="7">
    <location>
        <begin position="349"/>
        <end position="382"/>
    </location>
</feature>
<gene>
    <name evidence="10" type="primary">LOC107065011</name>
</gene>
<dbReference type="PROSITE" id="PS00170">
    <property type="entry name" value="CSA_PPIASE_1"/>
    <property type="match status" value="1"/>
</dbReference>
<comment type="similarity">
    <text evidence="2">Belongs to the cyclophilin-type PPIase family.</text>
</comment>
<accession>A0ABM1I0M5</accession>
<keyword evidence="3" id="KW-0539">Nucleus</keyword>
<keyword evidence="9" id="KW-1185">Reference proteome</keyword>
<dbReference type="PANTHER" id="PTHR45625">
    <property type="entry name" value="PEPTIDYL-PROLYL CIS-TRANS ISOMERASE-RELATED"/>
    <property type="match status" value="1"/>
</dbReference>
<keyword evidence="10" id="KW-0413">Isomerase</keyword>
<feature type="region of interest" description="Disordered" evidence="7">
    <location>
        <begin position="228"/>
        <end position="320"/>
    </location>
</feature>
<feature type="region of interest" description="Disordered" evidence="7">
    <location>
        <begin position="461"/>
        <end position="513"/>
    </location>
</feature>
<dbReference type="PANTHER" id="PTHR45625:SF6">
    <property type="entry name" value="SPLICEOSOME-ASSOCIATED PROTEIN CWC27 HOMOLOG"/>
    <property type="match status" value="1"/>
</dbReference>
<dbReference type="PROSITE" id="PS50072">
    <property type="entry name" value="CSA_PPIASE_2"/>
    <property type="match status" value="1"/>
</dbReference>
<dbReference type="InterPro" id="IPR044666">
    <property type="entry name" value="Cyclophilin_A-like"/>
</dbReference>
<dbReference type="Gene3D" id="2.40.100.10">
    <property type="entry name" value="Cyclophilin-like"/>
    <property type="match status" value="1"/>
</dbReference>
<dbReference type="CDD" id="cd22288">
    <property type="entry name" value="CWC27_CTD"/>
    <property type="match status" value="1"/>
</dbReference>
<dbReference type="InterPro" id="IPR029000">
    <property type="entry name" value="Cyclophilin-like_dom_sf"/>
</dbReference>
<organism evidence="9 10">
    <name type="scientific">Polistes dominula</name>
    <name type="common">European paper wasp</name>
    <name type="synonym">Vespa dominula</name>
    <dbReference type="NCBI Taxonomy" id="743375"/>
    <lineage>
        <taxon>Eukaryota</taxon>
        <taxon>Metazoa</taxon>
        <taxon>Ecdysozoa</taxon>
        <taxon>Arthropoda</taxon>
        <taxon>Hexapoda</taxon>
        <taxon>Insecta</taxon>
        <taxon>Pterygota</taxon>
        <taxon>Neoptera</taxon>
        <taxon>Endopterygota</taxon>
        <taxon>Hymenoptera</taxon>
        <taxon>Apocrita</taxon>
        <taxon>Aculeata</taxon>
        <taxon>Vespoidea</taxon>
        <taxon>Vespidae</taxon>
        <taxon>Polistinae</taxon>
        <taxon>Polistini</taxon>
        <taxon>Polistes</taxon>
    </lineage>
</organism>
<feature type="compositionally biased region" description="Basic and acidic residues" evidence="7">
    <location>
        <begin position="280"/>
        <end position="291"/>
    </location>
</feature>
<evidence type="ECO:0000313" key="10">
    <source>
        <dbReference type="RefSeq" id="XP_015173762.1"/>
    </source>
</evidence>
<dbReference type="CDD" id="cd01925">
    <property type="entry name" value="cyclophilin_CeCYP16-like"/>
    <property type="match status" value="1"/>
</dbReference>